<evidence type="ECO:0000313" key="2">
    <source>
        <dbReference type="EMBL" id="MDQ0471237.1"/>
    </source>
</evidence>
<evidence type="ECO:0000313" key="3">
    <source>
        <dbReference type="Proteomes" id="UP001242480"/>
    </source>
</evidence>
<reference evidence="2 3" key="1">
    <citation type="submission" date="2023-07" db="EMBL/GenBank/DDBJ databases">
        <title>Genomic Encyclopedia of Type Strains, Phase IV (KMG-IV): sequencing the most valuable type-strain genomes for metagenomic binning, comparative biology and taxonomic classification.</title>
        <authorList>
            <person name="Goeker M."/>
        </authorList>
    </citation>
    <scope>NUCLEOTIDE SEQUENCE [LARGE SCALE GENOMIC DNA]</scope>
    <source>
        <strain evidence="2 3">DSM 19619</strain>
    </source>
</reference>
<keyword evidence="1" id="KW-1133">Transmembrane helix</keyword>
<feature type="transmembrane region" description="Helical" evidence="1">
    <location>
        <begin position="16"/>
        <end position="35"/>
    </location>
</feature>
<organism evidence="2 3">
    <name type="scientific">Labrys wisconsinensis</name>
    <dbReference type="NCBI Taxonomy" id="425677"/>
    <lineage>
        <taxon>Bacteria</taxon>
        <taxon>Pseudomonadati</taxon>
        <taxon>Pseudomonadota</taxon>
        <taxon>Alphaproteobacteria</taxon>
        <taxon>Hyphomicrobiales</taxon>
        <taxon>Xanthobacteraceae</taxon>
        <taxon>Labrys</taxon>
    </lineage>
</organism>
<keyword evidence="1" id="KW-0472">Membrane</keyword>
<protein>
    <recommendedName>
        <fullName evidence="4">Flagellar motor protein MotA</fullName>
    </recommendedName>
</protein>
<keyword evidence="3" id="KW-1185">Reference proteome</keyword>
<feature type="transmembrane region" description="Helical" evidence="1">
    <location>
        <begin position="190"/>
        <end position="213"/>
    </location>
</feature>
<feature type="transmembrane region" description="Helical" evidence="1">
    <location>
        <begin position="137"/>
        <end position="155"/>
    </location>
</feature>
<dbReference type="EMBL" id="JAUSVX010000008">
    <property type="protein sequence ID" value="MDQ0471237.1"/>
    <property type="molecule type" value="Genomic_DNA"/>
</dbReference>
<proteinExistence type="predicted"/>
<gene>
    <name evidence="2" type="ORF">QO011_004260</name>
</gene>
<evidence type="ECO:0000256" key="1">
    <source>
        <dbReference type="SAM" id="Phobius"/>
    </source>
</evidence>
<accession>A0ABU0JAE6</accession>
<evidence type="ECO:0008006" key="4">
    <source>
        <dbReference type="Google" id="ProtNLM"/>
    </source>
</evidence>
<keyword evidence="1" id="KW-0812">Transmembrane</keyword>
<sequence length="329" mass="35949">MARDLDPYKLSSPRIFLVRMLVFLGLAACVLAVLYRRLFEAFMANPGLNSLIIFSLLLGIAFAFRQVVRLVPEVRWVNAYRMRDPGLEFQGQPVMLAPMATILGDKVGRRSISLSALRSILESIGMRLDEQREISRYLTGLLVFLGLLGTFWGLIETVGSVGKVINSMSVGGGNAAVVFEDLKNGLAAPLAGMGISFSSSLFGLAGSLILGFLDLQAGQAQNRFYNELEDWLAATVTDIEAESLARPGSDGEMAAIKSAIERMAHAPQDAAGGRTATAAMAQLAEGIQGLVQHMRSEQQMIRDWVESQAEQQRDIKVVLQRLTRERESN</sequence>
<dbReference type="Proteomes" id="UP001242480">
    <property type="component" value="Unassembled WGS sequence"/>
</dbReference>
<comment type="caution">
    <text evidence="2">The sequence shown here is derived from an EMBL/GenBank/DDBJ whole genome shotgun (WGS) entry which is preliminary data.</text>
</comment>
<name>A0ABU0JAE6_9HYPH</name>
<dbReference type="RefSeq" id="WP_307276020.1">
    <property type="nucleotide sequence ID" value="NZ_JAUSVX010000008.1"/>
</dbReference>
<feature type="transmembrane region" description="Helical" evidence="1">
    <location>
        <begin position="47"/>
        <end position="68"/>
    </location>
</feature>